<dbReference type="GO" id="GO:0007018">
    <property type="term" value="P:microtubule-based movement"/>
    <property type="evidence" value="ECO:0007669"/>
    <property type="project" value="InterPro"/>
</dbReference>
<evidence type="ECO:0000313" key="7">
    <source>
        <dbReference type="Proteomes" id="UP001432146"/>
    </source>
</evidence>
<feature type="region of interest" description="Disordered" evidence="4">
    <location>
        <begin position="1430"/>
        <end position="1454"/>
    </location>
</feature>
<dbReference type="InterPro" id="IPR032405">
    <property type="entry name" value="Kinesin_assoc"/>
</dbReference>
<protein>
    <recommendedName>
        <fullName evidence="5">Kinesin motor domain-containing protein</fullName>
    </recommendedName>
</protein>
<name>A0AAW0Z8L8_9HYME</name>
<feature type="binding site" evidence="3">
    <location>
        <begin position="102"/>
        <end position="109"/>
    </location>
    <ligand>
        <name>ATP</name>
        <dbReference type="ChEBI" id="CHEBI:30616"/>
    </ligand>
</feature>
<dbReference type="Pfam" id="PF16183">
    <property type="entry name" value="Kinesin_assoc"/>
    <property type="match status" value="1"/>
</dbReference>
<dbReference type="SMART" id="SM00129">
    <property type="entry name" value="KISc"/>
    <property type="match status" value="1"/>
</dbReference>
<dbReference type="EMBL" id="JAWNGG020000356">
    <property type="protein sequence ID" value="KAK9293949.1"/>
    <property type="molecule type" value="Genomic_DNA"/>
</dbReference>
<dbReference type="PANTHER" id="PTHR47117">
    <property type="entry name" value="STAR-RELATED LIPID TRANSFER PROTEIN 9"/>
    <property type="match status" value="1"/>
</dbReference>
<gene>
    <name evidence="6" type="ORF">QLX08_011247</name>
</gene>
<feature type="compositionally biased region" description="Basic and acidic residues" evidence="4">
    <location>
        <begin position="1346"/>
        <end position="1366"/>
    </location>
</feature>
<evidence type="ECO:0000256" key="2">
    <source>
        <dbReference type="ARBA" id="ARBA00022840"/>
    </source>
</evidence>
<feature type="region of interest" description="Disordered" evidence="4">
    <location>
        <begin position="542"/>
        <end position="616"/>
    </location>
</feature>
<feature type="compositionally biased region" description="Acidic residues" evidence="4">
    <location>
        <begin position="1549"/>
        <end position="1564"/>
    </location>
</feature>
<feature type="region of interest" description="Disordered" evidence="4">
    <location>
        <begin position="651"/>
        <end position="803"/>
    </location>
</feature>
<feature type="compositionally biased region" description="Basic and acidic residues" evidence="4">
    <location>
        <begin position="1039"/>
        <end position="1058"/>
    </location>
</feature>
<feature type="domain" description="Kinesin motor" evidence="5">
    <location>
        <begin position="3"/>
        <end position="359"/>
    </location>
</feature>
<dbReference type="Gene3D" id="3.40.850.10">
    <property type="entry name" value="Kinesin motor domain"/>
    <property type="match status" value="1"/>
</dbReference>
<feature type="compositionally biased region" description="Acidic residues" evidence="4">
    <location>
        <begin position="1407"/>
        <end position="1416"/>
    </location>
</feature>
<dbReference type="PRINTS" id="PR00380">
    <property type="entry name" value="KINESINHEAVY"/>
</dbReference>
<feature type="compositionally biased region" description="Basic and acidic residues" evidence="4">
    <location>
        <begin position="1291"/>
        <end position="1308"/>
    </location>
</feature>
<dbReference type="PROSITE" id="PS50067">
    <property type="entry name" value="KINESIN_MOTOR_2"/>
    <property type="match status" value="1"/>
</dbReference>
<keyword evidence="3" id="KW-0505">Motor protein</keyword>
<sequence>MANIKVAVRVRPISARELNLTGSEVVVRADSNEISLTNLKVSSSKAGDSRERTRKYGFDYCFDSSSPETQSFADQATIYQTLGQTVLDAVFTGYNSCLVAYGQSASGKTYTMMGTKEDPGLTPRLCQGIFARIEDERRNERSYSVSVSYLEIYNERVRDLLKPSSSTSGLRVREHPRLGPYVQGLTHHAVVSLGSLMSYVEEGTKARKTASTLQNRSSSRSHALLTIAVAEESHGVTATPSRRNEISPRGGSKLRLVDLAGSESAATCSGVHRLKEGANINKSLVALGNVISALAERGTAGSGPGRRFIPYRDSSLTWLLKDALGGNATTIMLATISPASGSYNETAHTLRFAQRVQSVVNRPVVNEDPVARIIRELRAEVARLRSLLLEKNVEPVAEALCCCQKNQSNASADASLKNSAERGSSVLNLKEATAIKSRTEAKGSKSVVSVRRSSSSDSCVAPKDPRRKRFGSLEYLATSERFNRAKVTELNDDEDEKVSEIHESVFVDIPTLVAVLIKPDNNPHGSSVQIEEICSIDAEFEPANGHEGEEEEEEEALDESEKLDSADHDDRSSSVNSCHAFGENEAPPLDVCSDRLRSTNSSEPPRRRPEFRKQDTVDVLPSSLLSNLHALKRFGSVEAIQKKGEPLFSLERSHTNLENRSSSKKLKNIREIDDQRKNAASRIGWPKERKDSNDSDKSVKEPGTKSRSYARKPSLDSLRRKTSKDSSSSSSKDEQISITSLARDKLLRRKSSLEQEPSTRSHTPIQRTKRAEIVAAVTERLYSSRKQPDDVPGVRSPPDTGCDAAKSAAKLKLQEISRKMLGKRKRVCVDTQTECSRTVRMRDTASITETPQIERQDVAVLTDRHEACEYASNVRATPILRVKETATSTEKPRTRVVKCRDVASLANDLEECDYEIRSSRNDSGILSSDDARHYAESNSSSDVQREDRRVAYAESSTNTSTFSSRRDHAVQTPRRRSSPTNEATTASCARQCCNLRVDDAPNRDRSVISISLPDAISITIETTTAVGDSRIVAATAQLDNDRSSERNDAKRGETRDEGAQTDDEWNDIHRNEIHCSRDQAASAPSQTDGRVFRIENIFHDPNNAAKSSRAGRTDEGGTRIRNSITFRNSLGTSYVSQPKRYELAHHEALHAAGFLSNGLITEAFINRKRSFGSRRAPSTAVYQDPWRNWQVPVSSTMASSFSKGLGVFVPEAPFERENRAEAGESDQFQLDSIDEISVTRSPYSGNATDHEHGFSDDSLDYNEINVSDETLKAKPATEQRGENLCPPDVVAHTKKDCPKAVDSSEKNEPAIAQLPKRKPIESTDASNAPDYEPLTLGGACYSNDDSNSRADSSGKKRVSFCERKSSPESTLKPIIKNRRRKNVTETASSIRRSFNEDESDGSRQEESLEDGNVDEDFAVNSKQRRRKVKFSVEESSENTSCSESDSYENVEDEEVVEGEDEEVVLLDRAGENVLEEYLSEAVTFMRNLNSISEYANRSMLKRNPLSWTSLVRGRDGKRGARRRDCPSSWDRDYSEFVSRKVSSKKVDDDNYPEEEEEEEEEEDIAMTTDSYERCLKGIQRLEDCIRRVDRHNELLRSKYGVNCESAGARLDLASPSTEARASPTTDDSEVLRETEIPLFGGSGVVDRKEGDDLEKRIFDQLMNVANSIRYGDSSRLRSRGGLLATPEPRSKFRDKYRRATKQPPFCGDVRGNLSVEEASNDRRDLTTYEITGNLSVERTCSVERKNDDLDEGFSPLRRLNRTSWPVDSNCPASTDEDEHSYPFSRHADCFVKAYNSNARTKRFQEADDCSRRARDAGRRHACACWRDHADIESTTDEVAHLRDKLKYPGSPRARFLELLRERRRIVECSRGTSAS</sequence>
<feature type="compositionally biased region" description="Acidic residues" evidence="4">
    <location>
        <begin position="1445"/>
        <end position="1454"/>
    </location>
</feature>
<dbReference type="InterPro" id="IPR027417">
    <property type="entry name" value="P-loop_NTPase"/>
</dbReference>
<keyword evidence="1 3" id="KW-0547">Nucleotide-binding</keyword>
<feature type="compositionally biased region" description="Basic and acidic residues" evidence="4">
    <location>
        <begin position="668"/>
        <end position="677"/>
    </location>
</feature>
<feature type="region of interest" description="Disordered" evidence="4">
    <location>
        <begin position="1241"/>
        <end position="1416"/>
    </location>
</feature>
<feature type="compositionally biased region" description="Basic and acidic residues" evidence="4">
    <location>
        <begin position="559"/>
        <end position="572"/>
    </location>
</feature>
<comment type="caution">
    <text evidence="6">The sequence shown here is derived from an EMBL/GenBank/DDBJ whole genome shotgun (WGS) entry which is preliminary data.</text>
</comment>
<accession>A0AAW0Z8L8</accession>
<evidence type="ECO:0000256" key="1">
    <source>
        <dbReference type="ARBA" id="ARBA00022741"/>
    </source>
</evidence>
<feature type="compositionally biased region" description="Acidic residues" evidence="4">
    <location>
        <begin position="548"/>
        <end position="558"/>
    </location>
</feature>
<dbReference type="GO" id="GO:0003777">
    <property type="term" value="F:microtubule motor activity"/>
    <property type="evidence" value="ECO:0007669"/>
    <property type="project" value="InterPro"/>
</dbReference>
<organism evidence="6 7">
    <name type="scientific">Tetragonisca angustula</name>
    <dbReference type="NCBI Taxonomy" id="166442"/>
    <lineage>
        <taxon>Eukaryota</taxon>
        <taxon>Metazoa</taxon>
        <taxon>Ecdysozoa</taxon>
        <taxon>Arthropoda</taxon>
        <taxon>Hexapoda</taxon>
        <taxon>Insecta</taxon>
        <taxon>Pterygota</taxon>
        <taxon>Neoptera</taxon>
        <taxon>Endopterygota</taxon>
        <taxon>Hymenoptera</taxon>
        <taxon>Apocrita</taxon>
        <taxon>Aculeata</taxon>
        <taxon>Apoidea</taxon>
        <taxon>Anthophila</taxon>
        <taxon>Apidae</taxon>
        <taxon>Tetragonisca</taxon>
    </lineage>
</organism>
<dbReference type="InterPro" id="IPR019821">
    <property type="entry name" value="Kinesin_motor_CS"/>
</dbReference>
<feature type="compositionally biased region" description="Low complexity" evidence="4">
    <location>
        <begin position="725"/>
        <end position="740"/>
    </location>
</feature>
<evidence type="ECO:0000256" key="4">
    <source>
        <dbReference type="SAM" id="MobiDB-lite"/>
    </source>
</evidence>
<feature type="region of interest" description="Disordered" evidence="4">
    <location>
        <begin position="1037"/>
        <end position="1064"/>
    </location>
</feature>
<dbReference type="InterPro" id="IPR036961">
    <property type="entry name" value="Kinesin_motor_dom_sf"/>
</dbReference>
<keyword evidence="7" id="KW-1185">Reference proteome</keyword>
<proteinExistence type="inferred from homology"/>
<reference evidence="6 7" key="1">
    <citation type="submission" date="2024-05" db="EMBL/GenBank/DDBJ databases">
        <title>The nuclear and mitochondrial genome assemblies of Tetragonisca angustula (Apidae: Meliponini), a tiny yet remarkable pollinator in the Neotropics.</title>
        <authorList>
            <person name="Ferrari R."/>
            <person name="Ricardo P.C."/>
            <person name="Dias F.C."/>
            <person name="Araujo N.S."/>
            <person name="Soares D.O."/>
            <person name="Zhou Q.-S."/>
            <person name="Zhu C.-D."/>
            <person name="Coutinho L."/>
            <person name="Airas M.C."/>
            <person name="Batista T.M."/>
        </authorList>
    </citation>
    <scope>NUCLEOTIDE SEQUENCE [LARGE SCALE GENOMIC DNA]</scope>
    <source>
        <strain evidence="6">ASF017062</strain>
        <tissue evidence="6">Abdomen</tissue>
    </source>
</reference>
<evidence type="ECO:0000313" key="6">
    <source>
        <dbReference type="EMBL" id="KAK9293949.1"/>
    </source>
</evidence>
<dbReference type="PROSITE" id="PS00411">
    <property type="entry name" value="KINESIN_MOTOR_1"/>
    <property type="match status" value="1"/>
</dbReference>
<dbReference type="InterPro" id="IPR001752">
    <property type="entry name" value="Kinesin_motor_dom"/>
</dbReference>
<feature type="compositionally biased region" description="Basic and acidic residues" evidence="4">
    <location>
        <begin position="685"/>
        <end position="704"/>
    </location>
</feature>
<dbReference type="GO" id="GO:0008017">
    <property type="term" value="F:microtubule binding"/>
    <property type="evidence" value="ECO:0007669"/>
    <property type="project" value="InterPro"/>
</dbReference>
<feature type="region of interest" description="Disordered" evidence="4">
    <location>
        <begin position="923"/>
        <end position="983"/>
    </location>
</feature>
<dbReference type="Proteomes" id="UP001432146">
    <property type="component" value="Unassembled WGS sequence"/>
</dbReference>
<evidence type="ECO:0000256" key="3">
    <source>
        <dbReference type="PROSITE-ProRule" id="PRU00283"/>
    </source>
</evidence>
<evidence type="ECO:0000259" key="5">
    <source>
        <dbReference type="PROSITE" id="PS50067"/>
    </source>
</evidence>
<dbReference type="Pfam" id="PF00225">
    <property type="entry name" value="Kinesin"/>
    <property type="match status" value="1"/>
</dbReference>
<comment type="similarity">
    <text evidence="3">Belongs to the TRAFAC class myosin-kinesin ATPase superfamily. Kinesin family.</text>
</comment>
<feature type="compositionally biased region" description="Basic and acidic residues" evidence="4">
    <location>
        <begin position="1269"/>
        <end position="1281"/>
    </location>
</feature>
<dbReference type="GO" id="GO:0005524">
    <property type="term" value="F:ATP binding"/>
    <property type="evidence" value="ECO:0007669"/>
    <property type="project" value="UniProtKB-UniRule"/>
</dbReference>
<dbReference type="SUPFAM" id="SSF52540">
    <property type="entry name" value="P-loop containing nucleoside triphosphate hydrolases"/>
    <property type="match status" value="1"/>
</dbReference>
<keyword evidence="2 3" id="KW-0067">ATP-binding</keyword>
<feature type="compositionally biased region" description="Basic and acidic residues" evidence="4">
    <location>
        <begin position="604"/>
        <end position="616"/>
    </location>
</feature>
<feature type="region of interest" description="Disordered" evidence="4">
    <location>
        <begin position="1542"/>
        <end position="1566"/>
    </location>
</feature>